<evidence type="ECO:0000256" key="1">
    <source>
        <dbReference type="ARBA" id="ARBA00022669"/>
    </source>
</evidence>
<dbReference type="eggNOG" id="KOG2806">
    <property type="taxonomic scope" value="Eukaryota"/>
</dbReference>
<dbReference type="PANTHER" id="PTHR34997:SF2">
    <property type="entry name" value="LYSM DOMAIN-CONTAINING PROTEIN-RELATED"/>
    <property type="match status" value="1"/>
</dbReference>
<dbReference type="SUPFAM" id="SSF54106">
    <property type="entry name" value="LysM domain"/>
    <property type="match status" value="2"/>
</dbReference>
<keyword evidence="9" id="KW-1185">Reference proteome</keyword>
<evidence type="ECO:0000256" key="2">
    <source>
        <dbReference type="ARBA" id="ARBA00022729"/>
    </source>
</evidence>
<dbReference type="GO" id="GO:0008061">
    <property type="term" value="F:chitin binding"/>
    <property type="evidence" value="ECO:0007669"/>
    <property type="project" value="UniProtKB-KW"/>
</dbReference>
<dbReference type="GeneID" id="19277937"/>
<feature type="domain" description="LysM" evidence="7">
    <location>
        <begin position="279"/>
        <end position="327"/>
    </location>
</feature>
<sequence length="806" mass="85636">MSFFTVIASLMLPLAQATTKFYTNTTVPTNITSACSDALIAEVNCDVVVPALVTGFYYPNTTLIRACTSDCQDALGAYQASIEAACAADTWLAYSNETMPVAIIPEILSYHYNLTCMTDDEGRFCNNAAASYAAYLDTNATTNNIPAMGMYGDIEVTDECDICLIKNLKFQAEHPYYDGPEIYSSSLYQSKTASCGVTDMPLTTTAANIDITTTAASSTATATSGCEGTVYSIADGDDCHSISSSMSIGTSWLLTDNDLKAKCVDFPTSGDLCLVNTCDVYTVQTNDTCSSIAKANNITQAQLKAWNPSIDAGCYNVDSMVDDQLCISNPGGTYTMPSSVSSASSASTTAAVPTDVASGTNTRCAQYYTTVEGDYCNLIIVKYSISLDNFLFLNPSVNENCTNLWADTSYCVEAVGDINTYSGMPAYVTATATYVSLVGDPATTWPTINYTTPTATATTTALPLATGTRSDCWQYFNGSKYIDKVSSGSYLASDCDLAAHVFSVTLEDLGVWNPSLGNTSLSTCTFESGYQYCGQYWFGDSVTSSSDSGNNDDLTLRDGTLTEDNGCTEYFDLEDGDGYDCASILTLYDITIADFYAWNTDVKSDCSNLQTGYDYCVSITDGSENSTSTATASVTSGVTSTASSTASTTAVTAPAPTQTGQPSDCNAWYVAQSGDGCYAIATDNGISLDQFYEWNPAVGDDCANLWPDEAYCIGVANSSSTATTTATPTTTTTATTTSVTPPADTQSGIISTCDEYAVAEDGEGCDTFYDEYNVTREEFLEWNTAVTDCATDFWAGYAYCIGVSED</sequence>
<dbReference type="HOGENOM" id="CLU_010591_5_0_1"/>
<accession>W3WQ10</accession>
<dbReference type="KEGG" id="pfy:PFICI_12924"/>
<keyword evidence="1" id="KW-0147">Chitin-binding</keyword>
<comment type="similarity">
    <text evidence="4">Belongs to the secreted LysM effector family.</text>
</comment>
<dbReference type="InterPro" id="IPR018392">
    <property type="entry name" value="LysM"/>
</dbReference>
<dbReference type="Pfam" id="PF01476">
    <property type="entry name" value="LysM"/>
    <property type="match status" value="2"/>
</dbReference>
<dbReference type="InterPro" id="IPR036779">
    <property type="entry name" value="LysM_dom_sf"/>
</dbReference>
<dbReference type="InParanoid" id="W3WQ10"/>
<dbReference type="RefSeq" id="XP_007839696.1">
    <property type="nucleotide sequence ID" value="XM_007841505.1"/>
</dbReference>
<dbReference type="InterPro" id="IPR052210">
    <property type="entry name" value="LysM1-like"/>
</dbReference>
<dbReference type="EMBL" id="KI912118">
    <property type="protein sequence ID" value="ETS75980.1"/>
    <property type="molecule type" value="Genomic_DNA"/>
</dbReference>
<dbReference type="STRING" id="1229662.W3WQ10"/>
<evidence type="ECO:0000313" key="8">
    <source>
        <dbReference type="EMBL" id="ETS75980.1"/>
    </source>
</evidence>
<dbReference type="PANTHER" id="PTHR34997">
    <property type="entry name" value="AM15"/>
    <property type="match status" value="1"/>
</dbReference>
<feature type="domain" description="LysM" evidence="7">
    <location>
        <begin position="569"/>
        <end position="617"/>
    </location>
</feature>
<keyword evidence="2 6" id="KW-0732">Signal</keyword>
<gene>
    <name evidence="8" type="ORF">PFICI_12924</name>
</gene>
<evidence type="ECO:0000256" key="3">
    <source>
        <dbReference type="ARBA" id="ARBA00023026"/>
    </source>
</evidence>
<dbReference type="Proteomes" id="UP000030651">
    <property type="component" value="Unassembled WGS sequence"/>
</dbReference>
<evidence type="ECO:0000256" key="5">
    <source>
        <dbReference type="SAM" id="MobiDB-lite"/>
    </source>
</evidence>
<feature type="region of interest" description="Disordered" evidence="5">
    <location>
        <begin position="720"/>
        <end position="743"/>
    </location>
</feature>
<dbReference type="CDD" id="cd00118">
    <property type="entry name" value="LysM"/>
    <property type="match status" value="3"/>
</dbReference>
<dbReference type="SMART" id="SM00257">
    <property type="entry name" value="LysM"/>
    <property type="match status" value="4"/>
</dbReference>
<dbReference type="PROSITE" id="PS51782">
    <property type="entry name" value="LYSM"/>
    <property type="match status" value="5"/>
</dbReference>
<feature type="chain" id="PRO_5004835257" description="LysM domain-containing protein" evidence="6">
    <location>
        <begin position="18"/>
        <end position="806"/>
    </location>
</feature>
<feature type="domain" description="LysM" evidence="7">
    <location>
        <begin position="667"/>
        <end position="713"/>
    </location>
</feature>
<dbReference type="OrthoDB" id="5985073at2759"/>
<evidence type="ECO:0000259" key="7">
    <source>
        <dbReference type="PROSITE" id="PS51782"/>
    </source>
</evidence>
<dbReference type="AlphaFoldDB" id="W3WQ10"/>
<dbReference type="OMA" id="AYCVGRS"/>
<feature type="domain" description="LysM" evidence="7">
    <location>
        <begin position="366"/>
        <end position="412"/>
    </location>
</feature>
<protein>
    <recommendedName>
        <fullName evidence="7">LysM domain-containing protein</fullName>
    </recommendedName>
</protein>
<organism evidence="8 9">
    <name type="scientific">Pestalotiopsis fici (strain W106-1 / CGMCC3.15140)</name>
    <dbReference type="NCBI Taxonomy" id="1229662"/>
    <lineage>
        <taxon>Eukaryota</taxon>
        <taxon>Fungi</taxon>
        <taxon>Dikarya</taxon>
        <taxon>Ascomycota</taxon>
        <taxon>Pezizomycotina</taxon>
        <taxon>Sordariomycetes</taxon>
        <taxon>Xylariomycetidae</taxon>
        <taxon>Amphisphaeriales</taxon>
        <taxon>Sporocadaceae</taxon>
        <taxon>Pestalotiopsis</taxon>
    </lineage>
</organism>
<keyword evidence="3" id="KW-0843">Virulence</keyword>
<feature type="signal peptide" evidence="6">
    <location>
        <begin position="1"/>
        <end position="17"/>
    </location>
</feature>
<evidence type="ECO:0000256" key="4">
    <source>
        <dbReference type="ARBA" id="ARBA00044955"/>
    </source>
</evidence>
<dbReference type="Gene3D" id="3.10.350.10">
    <property type="entry name" value="LysM domain"/>
    <property type="match status" value="5"/>
</dbReference>
<reference evidence="9" key="1">
    <citation type="journal article" date="2015" name="BMC Genomics">
        <title>Genomic and transcriptomic analysis of the endophytic fungus Pestalotiopsis fici reveals its lifestyle and high potential for synthesis of natural products.</title>
        <authorList>
            <person name="Wang X."/>
            <person name="Zhang X."/>
            <person name="Liu L."/>
            <person name="Xiang M."/>
            <person name="Wang W."/>
            <person name="Sun X."/>
            <person name="Che Y."/>
            <person name="Guo L."/>
            <person name="Liu G."/>
            <person name="Guo L."/>
            <person name="Wang C."/>
            <person name="Yin W.B."/>
            <person name="Stadler M."/>
            <person name="Zhang X."/>
            <person name="Liu X."/>
        </authorList>
    </citation>
    <scope>NUCLEOTIDE SEQUENCE [LARGE SCALE GENOMIC DNA]</scope>
    <source>
        <strain evidence="9">W106-1 / CGMCC3.15140</strain>
    </source>
</reference>
<evidence type="ECO:0000313" key="9">
    <source>
        <dbReference type="Proteomes" id="UP000030651"/>
    </source>
</evidence>
<feature type="domain" description="LysM" evidence="7">
    <location>
        <begin position="755"/>
        <end position="801"/>
    </location>
</feature>
<proteinExistence type="inferred from homology"/>
<name>W3WQ10_PESFW</name>
<evidence type="ECO:0000256" key="6">
    <source>
        <dbReference type="SAM" id="SignalP"/>
    </source>
</evidence>